<dbReference type="PANTHER" id="PTHR11886">
    <property type="entry name" value="DYNEIN LIGHT CHAIN"/>
    <property type="match status" value="1"/>
</dbReference>
<dbReference type="InterPro" id="IPR037177">
    <property type="entry name" value="DLC_sf"/>
</dbReference>
<gene>
    <name evidence="2" type="ORF">GIB67_013651</name>
</gene>
<dbReference type="GO" id="GO:0045505">
    <property type="term" value="F:dynein intermediate chain binding"/>
    <property type="evidence" value="ECO:0007669"/>
    <property type="project" value="TreeGrafter"/>
</dbReference>
<dbReference type="Gene3D" id="3.30.740.10">
    <property type="entry name" value="Protein Inhibitor Of Neuronal Nitric Oxide Synthase"/>
    <property type="match status" value="1"/>
</dbReference>
<dbReference type="GO" id="GO:0005874">
    <property type="term" value="C:microtubule"/>
    <property type="evidence" value="ECO:0007669"/>
    <property type="project" value="UniProtKB-KW"/>
</dbReference>
<comment type="caution">
    <text evidence="2">The sequence shown here is derived from an EMBL/GenBank/DDBJ whole genome shotgun (WGS) entry which is preliminary data.</text>
</comment>
<organism evidence="2 3">
    <name type="scientific">Kingdonia uniflora</name>
    <dbReference type="NCBI Taxonomy" id="39325"/>
    <lineage>
        <taxon>Eukaryota</taxon>
        <taxon>Viridiplantae</taxon>
        <taxon>Streptophyta</taxon>
        <taxon>Embryophyta</taxon>
        <taxon>Tracheophyta</taxon>
        <taxon>Spermatophyta</taxon>
        <taxon>Magnoliopsida</taxon>
        <taxon>Ranunculales</taxon>
        <taxon>Circaeasteraceae</taxon>
        <taxon>Kingdonia</taxon>
    </lineage>
</organism>
<dbReference type="Proteomes" id="UP000541444">
    <property type="component" value="Unassembled WGS sequence"/>
</dbReference>
<keyword evidence="1" id="KW-0243">Dynein</keyword>
<evidence type="ECO:0000256" key="1">
    <source>
        <dbReference type="RuleBase" id="RU365010"/>
    </source>
</evidence>
<protein>
    <recommendedName>
        <fullName evidence="1">Dynein light chain</fullName>
    </recommendedName>
</protein>
<dbReference type="SMART" id="SM01375">
    <property type="entry name" value="Dynein_light"/>
    <property type="match status" value="1"/>
</dbReference>
<dbReference type="Pfam" id="PF01221">
    <property type="entry name" value="Dynein_light"/>
    <property type="match status" value="1"/>
</dbReference>
<keyword evidence="3" id="KW-1185">Reference proteome</keyword>
<dbReference type="InterPro" id="IPR001372">
    <property type="entry name" value="Dynein_light_chain_typ-1/2"/>
</dbReference>
<name>A0A7J7NPV7_9MAGN</name>
<keyword evidence="1" id="KW-0963">Cytoplasm</keyword>
<keyword evidence="1" id="KW-0505">Motor protein</keyword>
<reference evidence="2 3" key="1">
    <citation type="journal article" date="2020" name="IScience">
        <title>Genome Sequencing of the Endangered Kingdonia uniflora (Circaeasteraceae, Ranunculales) Reveals Potential Mechanisms of Evolutionary Specialization.</title>
        <authorList>
            <person name="Sun Y."/>
            <person name="Deng T."/>
            <person name="Zhang A."/>
            <person name="Moore M.J."/>
            <person name="Landis J.B."/>
            <person name="Lin N."/>
            <person name="Zhang H."/>
            <person name="Zhang X."/>
            <person name="Huang J."/>
            <person name="Zhang X."/>
            <person name="Sun H."/>
            <person name="Wang H."/>
        </authorList>
    </citation>
    <scope>NUCLEOTIDE SEQUENCE [LARGE SCALE GENOMIC DNA]</scope>
    <source>
        <strain evidence="2">TB1705</strain>
        <tissue evidence="2">Leaf</tissue>
    </source>
</reference>
<sequence>MIFIWLDSHTTIIKSANMKDDLHKEAIDCAISAFEKHNVEKDVAEHIKEFDKNHGPTWHRNFGKPITPISKYCSITISEGILFIRNELDDLLEKKTRSSNPFTLDWQLKCSNFRLECCQWFRF</sequence>
<evidence type="ECO:0000313" key="2">
    <source>
        <dbReference type="EMBL" id="KAF6169221.1"/>
    </source>
</evidence>
<keyword evidence="1" id="KW-0206">Cytoskeleton</keyword>
<dbReference type="EMBL" id="JACGCM010000669">
    <property type="protein sequence ID" value="KAF6169221.1"/>
    <property type="molecule type" value="Genomic_DNA"/>
</dbReference>
<dbReference type="PANTHER" id="PTHR11886:SF35">
    <property type="entry name" value="DYNEIN LIGHT CHAIN"/>
    <property type="match status" value="1"/>
</dbReference>
<dbReference type="SUPFAM" id="SSF54648">
    <property type="entry name" value="DLC"/>
    <property type="match status" value="1"/>
</dbReference>
<keyword evidence="1" id="KW-0493">Microtubule</keyword>
<dbReference type="OrthoDB" id="10033309at2759"/>
<evidence type="ECO:0000313" key="3">
    <source>
        <dbReference type="Proteomes" id="UP000541444"/>
    </source>
</evidence>
<accession>A0A7J7NPV7</accession>
<proteinExistence type="inferred from homology"/>
<comment type="subcellular location">
    <subcellularLocation>
        <location evidence="1">Cytoplasm</location>
        <location evidence="1">Cytoskeleton</location>
    </subcellularLocation>
</comment>
<dbReference type="GO" id="GO:0005868">
    <property type="term" value="C:cytoplasmic dynein complex"/>
    <property type="evidence" value="ECO:0007669"/>
    <property type="project" value="TreeGrafter"/>
</dbReference>
<dbReference type="GO" id="GO:0007017">
    <property type="term" value="P:microtubule-based process"/>
    <property type="evidence" value="ECO:0007669"/>
    <property type="project" value="InterPro"/>
</dbReference>
<comment type="similarity">
    <text evidence="1">Belongs to the dynein light chain family.</text>
</comment>
<dbReference type="AlphaFoldDB" id="A0A7J7NPV7"/>